<feature type="region of interest" description="Disordered" evidence="1">
    <location>
        <begin position="1"/>
        <end position="27"/>
    </location>
</feature>
<feature type="region of interest" description="Disordered" evidence="1">
    <location>
        <begin position="186"/>
        <end position="360"/>
    </location>
</feature>
<sequence>NSNSNSNNNNISNRNRNNNNIDNNKEDEKDIKFVPTISHRSHKGVLSLCISSSSSSSSLSSSSKHVTIANAGNTAVGKHNGEKRAQFDITDDGDDNNKFCLPPPAEIIDLVEDAPPLPLLIGPRKVEPLHIEKRTVASAHTKLEEDEKKPAGGCCNDENAFSVVEKLFRKFQFDLQPHADVIDVEAEHTDNSTQQKYKEFAEMREKKKQQRQQMRQQLPKEKAQAIQVQSTSMHTHTHTHTHSHMHMHKNKSINKNNNDNNNKNNNDNNNNNNNNNDKDNNNDKNKDNNDSNSNKNNNKDKDNEHQQQVTVMKNKLKEKKGTKRLDANEQKEKSGKCKPHKDSLTRPAHHATVDSDSSEDDWPFPVYSTDTLFNRTTLELLEKFQANPNYSLSQSLSKGLLKTCSLQNYRDFKTFVPFFFLKKKGGNK</sequence>
<dbReference type="AlphaFoldDB" id="X6P5G0"/>
<name>X6P5G0_RETFI</name>
<comment type="caution">
    <text evidence="2">The sequence shown here is derived from an EMBL/GenBank/DDBJ whole genome shotgun (WGS) entry which is preliminary data.</text>
</comment>
<feature type="non-terminal residue" evidence="2">
    <location>
        <position position="1"/>
    </location>
</feature>
<feature type="compositionally biased region" description="Basic and acidic residues" evidence="1">
    <location>
        <begin position="186"/>
        <end position="205"/>
    </location>
</feature>
<evidence type="ECO:0000256" key="1">
    <source>
        <dbReference type="SAM" id="MobiDB-lite"/>
    </source>
</evidence>
<proteinExistence type="predicted"/>
<feature type="compositionally biased region" description="Low complexity" evidence="1">
    <location>
        <begin position="1"/>
        <end position="22"/>
    </location>
</feature>
<feature type="compositionally biased region" description="Basic residues" evidence="1">
    <location>
        <begin position="235"/>
        <end position="252"/>
    </location>
</feature>
<dbReference type="EMBL" id="ASPP01003886">
    <property type="protein sequence ID" value="ETO32837.1"/>
    <property type="molecule type" value="Genomic_DNA"/>
</dbReference>
<feature type="compositionally biased region" description="Basic and acidic residues" evidence="1">
    <location>
        <begin position="323"/>
        <end position="344"/>
    </location>
</feature>
<reference evidence="2 3" key="1">
    <citation type="journal article" date="2013" name="Curr. Biol.">
        <title>The Genome of the Foraminiferan Reticulomyxa filosa.</title>
        <authorList>
            <person name="Glockner G."/>
            <person name="Hulsmann N."/>
            <person name="Schleicher M."/>
            <person name="Noegel A.A."/>
            <person name="Eichinger L."/>
            <person name="Gallinger C."/>
            <person name="Pawlowski J."/>
            <person name="Sierra R."/>
            <person name="Euteneuer U."/>
            <person name="Pillet L."/>
            <person name="Moustafa A."/>
            <person name="Platzer M."/>
            <person name="Groth M."/>
            <person name="Szafranski K."/>
            <person name="Schliwa M."/>
        </authorList>
    </citation>
    <scope>NUCLEOTIDE SEQUENCE [LARGE SCALE GENOMIC DNA]</scope>
</reference>
<keyword evidence="3" id="KW-1185">Reference proteome</keyword>
<evidence type="ECO:0000313" key="2">
    <source>
        <dbReference type="EMBL" id="ETO32837.1"/>
    </source>
</evidence>
<dbReference type="Proteomes" id="UP000023152">
    <property type="component" value="Unassembled WGS sequence"/>
</dbReference>
<accession>X6P5G0</accession>
<organism evidence="2 3">
    <name type="scientific">Reticulomyxa filosa</name>
    <dbReference type="NCBI Taxonomy" id="46433"/>
    <lineage>
        <taxon>Eukaryota</taxon>
        <taxon>Sar</taxon>
        <taxon>Rhizaria</taxon>
        <taxon>Retaria</taxon>
        <taxon>Foraminifera</taxon>
        <taxon>Monothalamids</taxon>
        <taxon>Reticulomyxidae</taxon>
        <taxon>Reticulomyxa</taxon>
    </lineage>
</organism>
<evidence type="ECO:0000313" key="3">
    <source>
        <dbReference type="Proteomes" id="UP000023152"/>
    </source>
</evidence>
<feature type="compositionally biased region" description="Low complexity" evidence="1">
    <location>
        <begin position="253"/>
        <end position="275"/>
    </location>
</feature>
<gene>
    <name evidence="2" type="ORF">RFI_04281</name>
</gene>
<protein>
    <submittedName>
        <fullName evidence="2">Uncharacterized protein</fullName>
    </submittedName>
</protein>
<feature type="compositionally biased region" description="Basic and acidic residues" evidence="1">
    <location>
        <begin position="276"/>
        <end position="289"/>
    </location>
</feature>
<dbReference type="PANTHER" id="PTHR42264">
    <property type="entry name" value="EPHRIN_REC_LIKE DOMAIN-CONTAINING PROTEIN"/>
    <property type="match status" value="1"/>
</dbReference>